<reference evidence="2 3" key="1">
    <citation type="journal article" date="2016" name="Nat. Commun.">
        <title>Thousands of microbial genomes shed light on interconnected biogeochemical processes in an aquifer system.</title>
        <authorList>
            <person name="Anantharaman K."/>
            <person name="Brown C.T."/>
            <person name="Hug L.A."/>
            <person name="Sharon I."/>
            <person name="Castelle C.J."/>
            <person name="Probst A.J."/>
            <person name="Thomas B.C."/>
            <person name="Singh A."/>
            <person name="Wilkins M.J."/>
            <person name="Karaoz U."/>
            <person name="Brodie E.L."/>
            <person name="Williams K.H."/>
            <person name="Hubbard S.S."/>
            <person name="Banfield J.F."/>
        </authorList>
    </citation>
    <scope>NUCLEOTIDE SEQUENCE [LARGE SCALE GENOMIC DNA]</scope>
</reference>
<protein>
    <recommendedName>
        <fullName evidence="1">Holliday junction resolvase-related domain-containing protein</fullName>
    </recommendedName>
</protein>
<dbReference type="InterPro" id="IPR019287">
    <property type="entry name" value="Hday_junct_resolvase-rel_dom"/>
</dbReference>
<dbReference type="Proteomes" id="UP000176714">
    <property type="component" value="Unassembled WGS sequence"/>
</dbReference>
<accession>A0A1F6ES40</accession>
<dbReference type="EMBL" id="MFMD01000018">
    <property type="protein sequence ID" value="OGG76455.1"/>
    <property type="molecule type" value="Genomic_DNA"/>
</dbReference>
<sequence length="115" mass="13432">MGLIQSRGWEEIRRRGSLNFQRSVVKGKISEQVATLLPHFPQDLRASEGKFLGDPIDFVFFKGKDDQNITEVVFLEVKTGRSQLNSVEKQLREVIEQKKVSWHEYRVPEEITRMD</sequence>
<proteinExistence type="predicted"/>
<name>A0A1F6ES40_9BACT</name>
<gene>
    <name evidence="2" type="ORF">A2950_02355</name>
</gene>
<dbReference type="AlphaFoldDB" id="A0A1F6ES40"/>
<feature type="domain" description="Holliday junction resolvase-related" evidence="1">
    <location>
        <begin position="13"/>
        <end position="106"/>
    </location>
</feature>
<evidence type="ECO:0000259" key="1">
    <source>
        <dbReference type="Pfam" id="PF10107"/>
    </source>
</evidence>
<evidence type="ECO:0000313" key="3">
    <source>
        <dbReference type="Proteomes" id="UP000176714"/>
    </source>
</evidence>
<dbReference type="Pfam" id="PF10107">
    <property type="entry name" value="Endonuc_Holl"/>
    <property type="match status" value="1"/>
</dbReference>
<evidence type="ECO:0000313" key="2">
    <source>
        <dbReference type="EMBL" id="OGG76455.1"/>
    </source>
</evidence>
<organism evidence="2 3">
    <name type="scientific">Candidatus Kaiserbacteria bacterium RIFCSPLOWO2_01_FULL_55_19</name>
    <dbReference type="NCBI Taxonomy" id="1798516"/>
    <lineage>
        <taxon>Bacteria</taxon>
        <taxon>Candidatus Kaiseribacteriota</taxon>
    </lineage>
</organism>
<comment type="caution">
    <text evidence="2">The sequence shown here is derived from an EMBL/GenBank/DDBJ whole genome shotgun (WGS) entry which is preliminary data.</text>
</comment>